<keyword evidence="2" id="KW-1185">Reference proteome</keyword>
<proteinExistence type="predicted"/>
<sequence length="114" mass="11661">MSIVVCLYVGCVGVSVCMCTHEGGNLIVSVCTCFIVRFGLVLLPSLLPGLSSALLWGSCGGPGSGPLRVPCSGGPLSVAQISSVSVSGPGAQVHGSSHSRLHIFMEKPYLHKHA</sequence>
<protein>
    <submittedName>
        <fullName evidence="1">Uncharacterized protein</fullName>
    </submittedName>
</protein>
<organism evidence="1 2">
    <name type="scientific">Ameca splendens</name>
    <dbReference type="NCBI Taxonomy" id="208324"/>
    <lineage>
        <taxon>Eukaryota</taxon>
        <taxon>Metazoa</taxon>
        <taxon>Chordata</taxon>
        <taxon>Craniata</taxon>
        <taxon>Vertebrata</taxon>
        <taxon>Euteleostomi</taxon>
        <taxon>Actinopterygii</taxon>
        <taxon>Neopterygii</taxon>
        <taxon>Teleostei</taxon>
        <taxon>Neoteleostei</taxon>
        <taxon>Acanthomorphata</taxon>
        <taxon>Ovalentaria</taxon>
        <taxon>Atherinomorphae</taxon>
        <taxon>Cyprinodontiformes</taxon>
        <taxon>Goodeidae</taxon>
        <taxon>Ameca</taxon>
    </lineage>
</organism>
<dbReference type="Proteomes" id="UP001469553">
    <property type="component" value="Unassembled WGS sequence"/>
</dbReference>
<evidence type="ECO:0000313" key="1">
    <source>
        <dbReference type="EMBL" id="MEQ2314639.1"/>
    </source>
</evidence>
<comment type="caution">
    <text evidence="1">The sequence shown here is derived from an EMBL/GenBank/DDBJ whole genome shotgun (WGS) entry which is preliminary data.</text>
</comment>
<gene>
    <name evidence="1" type="ORF">AMECASPLE_014224</name>
</gene>
<dbReference type="EMBL" id="JAHRIP010085596">
    <property type="protein sequence ID" value="MEQ2314639.1"/>
    <property type="molecule type" value="Genomic_DNA"/>
</dbReference>
<evidence type="ECO:0000313" key="2">
    <source>
        <dbReference type="Proteomes" id="UP001469553"/>
    </source>
</evidence>
<name>A0ABV1A7W0_9TELE</name>
<reference evidence="1 2" key="1">
    <citation type="submission" date="2021-06" db="EMBL/GenBank/DDBJ databases">
        <authorList>
            <person name="Palmer J.M."/>
        </authorList>
    </citation>
    <scope>NUCLEOTIDE SEQUENCE [LARGE SCALE GENOMIC DNA]</scope>
    <source>
        <strain evidence="1 2">AS_MEX2019</strain>
        <tissue evidence="1">Muscle</tissue>
    </source>
</reference>
<accession>A0ABV1A7W0</accession>